<protein>
    <submittedName>
        <fullName evidence="1">Uncharacterized protein</fullName>
    </submittedName>
</protein>
<accession>A0A0F9TRW9</accession>
<dbReference type="AlphaFoldDB" id="A0A0F9TRW9"/>
<comment type="caution">
    <text evidence="1">The sequence shown here is derived from an EMBL/GenBank/DDBJ whole genome shotgun (WGS) entry which is preliminary data.</text>
</comment>
<proteinExistence type="predicted"/>
<evidence type="ECO:0000313" key="1">
    <source>
        <dbReference type="EMBL" id="KKN77707.1"/>
    </source>
</evidence>
<dbReference type="EMBL" id="LAZR01000275">
    <property type="protein sequence ID" value="KKN77707.1"/>
    <property type="molecule type" value="Genomic_DNA"/>
</dbReference>
<sequence length="638" mass="67331">MKNLLLILLLPILAQADIQRVNEEIRLPYWESSILSGDPNQLNEYLRIFIKELQSIQDDMKSSINLSININDTDVRYFGSRDDEGSFSDGDWRIIKIGTDDFEIQKLISSNWTQMSKWAESGGFEYLTTISDSGSSFDITSGVITGAVSLTASGTVTGGTITDGSATMKSGVLTATTVTDGTFTTTGGATSTSALVVSTSLTVTDSLVATSSAITFTPDLTITRTQASGDVGLDIINLSRDAGSSTSILLNTGTQTGFSITKYGPSGPGGTLNNTLVFNNADGDILWQSATDSITGHYWTDADGGANILEIDTTNELINTAPKFRVGTAAAELESVVAGPYISLGGVNPEFFLYDSGGPVDEKYVGFFNTGTQFQIRCLNDAIDAAGQIMVVERTAEVVDSVTFPSGGIIFSGTATTGLDMSGGTYTNIQKWPAGTIQTTGTTIFQTLADSTTAYQWLDQDGGTPILNIDTTNERVGIGTDSPEADFHIINSGGEAQLLLQSLATSDATIRIRNGSSSKWTFGNDASNDEFVISTGSILGTPKLTILQDGKAGFGTGATAPNAPLEVKGIKPGVVGGWQGGQFQVTGSVTDEFYSAVITGHNAFDTNTQLWYLGSTSASSHNDIGFINRQNAAMHFST</sequence>
<reference evidence="1" key="1">
    <citation type="journal article" date="2015" name="Nature">
        <title>Complex archaea that bridge the gap between prokaryotes and eukaryotes.</title>
        <authorList>
            <person name="Spang A."/>
            <person name="Saw J.H."/>
            <person name="Jorgensen S.L."/>
            <person name="Zaremba-Niedzwiedzka K."/>
            <person name="Martijn J."/>
            <person name="Lind A.E."/>
            <person name="van Eijk R."/>
            <person name="Schleper C."/>
            <person name="Guy L."/>
            <person name="Ettema T.J."/>
        </authorList>
    </citation>
    <scope>NUCLEOTIDE SEQUENCE</scope>
</reference>
<gene>
    <name evidence="1" type="ORF">LCGC14_0358330</name>
</gene>
<name>A0A0F9TRW9_9ZZZZ</name>
<feature type="non-terminal residue" evidence="1">
    <location>
        <position position="638"/>
    </location>
</feature>
<organism evidence="1">
    <name type="scientific">marine sediment metagenome</name>
    <dbReference type="NCBI Taxonomy" id="412755"/>
    <lineage>
        <taxon>unclassified sequences</taxon>
        <taxon>metagenomes</taxon>
        <taxon>ecological metagenomes</taxon>
    </lineage>
</organism>